<reference evidence="7 8" key="1">
    <citation type="submission" date="2024-09" db="EMBL/GenBank/DDBJ databases">
        <authorList>
            <person name="Sun Q."/>
            <person name="Mori K."/>
        </authorList>
    </citation>
    <scope>NUCLEOTIDE SEQUENCE [LARGE SCALE GENOMIC DNA]</scope>
    <source>
        <strain evidence="7 8">CCM 7759</strain>
    </source>
</reference>
<evidence type="ECO:0000256" key="4">
    <source>
        <dbReference type="ARBA" id="ARBA00022795"/>
    </source>
</evidence>
<accession>A0ABV6DJT0</accession>
<evidence type="ECO:0000256" key="3">
    <source>
        <dbReference type="ARBA" id="ARBA00022490"/>
    </source>
</evidence>
<organism evidence="7 8">
    <name type="scientific">Paenibacillus chartarius</name>
    <dbReference type="NCBI Taxonomy" id="747481"/>
    <lineage>
        <taxon>Bacteria</taxon>
        <taxon>Bacillati</taxon>
        <taxon>Bacillota</taxon>
        <taxon>Bacilli</taxon>
        <taxon>Bacillales</taxon>
        <taxon>Paenibacillaceae</taxon>
        <taxon>Paenibacillus</taxon>
    </lineage>
</organism>
<dbReference type="PIRSF" id="PIRSF039090">
    <property type="entry name" value="Flis"/>
    <property type="match status" value="1"/>
</dbReference>
<name>A0ABV6DJT0_9BACL</name>
<dbReference type="PANTHER" id="PTHR34773">
    <property type="entry name" value="FLAGELLAR SECRETION CHAPERONE FLIS"/>
    <property type="match status" value="1"/>
</dbReference>
<dbReference type="InterPro" id="IPR003713">
    <property type="entry name" value="FliS"/>
</dbReference>
<dbReference type="Pfam" id="PF02561">
    <property type="entry name" value="FliS"/>
    <property type="match status" value="1"/>
</dbReference>
<protein>
    <recommendedName>
        <fullName evidence="6">Flagellar secretion chaperone FliS</fullName>
    </recommendedName>
</protein>
<evidence type="ECO:0000313" key="8">
    <source>
        <dbReference type="Proteomes" id="UP001589776"/>
    </source>
</evidence>
<proteinExistence type="inferred from homology"/>
<dbReference type="EMBL" id="JBHLWN010000041">
    <property type="protein sequence ID" value="MFC0212900.1"/>
    <property type="molecule type" value="Genomic_DNA"/>
</dbReference>
<gene>
    <name evidence="7" type="primary">fliS</name>
    <name evidence="7" type="ORF">ACFFK0_10545</name>
</gene>
<dbReference type="PANTHER" id="PTHR34773:SF1">
    <property type="entry name" value="FLAGELLAR SECRETION CHAPERONE FLIS"/>
    <property type="match status" value="1"/>
</dbReference>
<dbReference type="NCBIfam" id="TIGR00208">
    <property type="entry name" value="fliS"/>
    <property type="match status" value="1"/>
</dbReference>
<evidence type="ECO:0000256" key="6">
    <source>
        <dbReference type="PIRNR" id="PIRNR039090"/>
    </source>
</evidence>
<keyword evidence="7" id="KW-0969">Cilium</keyword>
<dbReference type="RefSeq" id="WP_377470135.1">
    <property type="nucleotide sequence ID" value="NZ_JBHLWN010000041.1"/>
</dbReference>
<keyword evidence="7" id="KW-0966">Cell projection</keyword>
<dbReference type="CDD" id="cd16098">
    <property type="entry name" value="FliS"/>
    <property type="match status" value="1"/>
</dbReference>
<evidence type="ECO:0000256" key="1">
    <source>
        <dbReference type="ARBA" id="ARBA00004514"/>
    </source>
</evidence>
<dbReference type="Gene3D" id="1.20.120.340">
    <property type="entry name" value="Flagellar protein FliS"/>
    <property type="match status" value="1"/>
</dbReference>
<evidence type="ECO:0000256" key="2">
    <source>
        <dbReference type="ARBA" id="ARBA00008787"/>
    </source>
</evidence>
<comment type="subcellular location">
    <subcellularLocation>
        <location evidence="1 6">Cytoplasm</location>
        <location evidence="1 6">Cytosol</location>
    </subcellularLocation>
</comment>
<comment type="similarity">
    <text evidence="2 6">Belongs to the FliS family.</text>
</comment>
<dbReference type="InterPro" id="IPR036584">
    <property type="entry name" value="FliS_sf"/>
</dbReference>
<keyword evidence="4 6" id="KW-1005">Bacterial flagellum biogenesis</keyword>
<evidence type="ECO:0000313" key="7">
    <source>
        <dbReference type="EMBL" id="MFC0212900.1"/>
    </source>
</evidence>
<dbReference type="SUPFAM" id="SSF101116">
    <property type="entry name" value="Flagellar export chaperone FliS"/>
    <property type="match status" value="1"/>
</dbReference>
<evidence type="ECO:0000256" key="5">
    <source>
        <dbReference type="ARBA" id="ARBA00023186"/>
    </source>
</evidence>
<keyword evidence="3 6" id="KW-0963">Cytoplasm</keyword>
<sequence length="131" mass="15139">MNPQAQNLYLRTQVNTATPGELTLMLYNGAVKFMKQAGEEMRKKNIEGKHMNIMRAMDIIDELRITLDYKYEISNNLSALYVFIQEKLLEANMKLDQEALQVAIRLTTELRDTWVELLKVVKTETSSPTAR</sequence>
<keyword evidence="7" id="KW-0282">Flagellum</keyword>
<keyword evidence="5" id="KW-0143">Chaperone</keyword>
<keyword evidence="8" id="KW-1185">Reference proteome</keyword>
<dbReference type="Proteomes" id="UP001589776">
    <property type="component" value="Unassembled WGS sequence"/>
</dbReference>
<comment type="caution">
    <text evidence="7">The sequence shown here is derived from an EMBL/GenBank/DDBJ whole genome shotgun (WGS) entry which is preliminary data.</text>
</comment>